<gene>
    <name evidence="5" type="ORF">DNH61_06145</name>
</gene>
<feature type="domain" description="HTH araC/xylS-type" evidence="4">
    <location>
        <begin position="8"/>
        <end position="106"/>
    </location>
</feature>
<dbReference type="PANTHER" id="PTHR47504:SF6">
    <property type="entry name" value="ARAC-FAMILY TRANSCRIPTIONAL REGULATOR"/>
    <property type="match status" value="1"/>
</dbReference>
<dbReference type="InterPro" id="IPR009057">
    <property type="entry name" value="Homeodomain-like_sf"/>
</dbReference>
<dbReference type="GO" id="GO:0003700">
    <property type="term" value="F:DNA-binding transcription factor activity"/>
    <property type="evidence" value="ECO:0007669"/>
    <property type="project" value="InterPro"/>
</dbReference>
<keyword evidence="6" id="KW-1185">Reference proteome</keyword>
<keyword evidence="1" id="KW-0805">Transcription regulation</keyword>
<dbReference type="PROSITE" id="PS01124">
    <property type="entry name" value="HTH_ARAC_FAMILY_2"/>
    <property type="match status" value="1"/>
</dbReference>
<keyword evidence="2" id="KW-0238">DNA-binding</keyword>
<dbReference type="PROSITE" id="PS00041">
    <property type="entry name" value="HTH_ARAC_FAMILY_1"/>
    <property type="match status" value="1"/>
</dbReference>
<accession>A0A2W1LQJ1</accession>
<evidence type="ECO:0000256" key="3">
    <source>
        <dbReference type="ARBA" id="ARBA00023163"/>
    </source>
</evidence>
<comment type="caution">
    <text evidence="5">The sequence shown here is derived from an EMBL/GenBank/DDBJ whole genome shotgun (WGS) entry which is preliminary data.</text>
</comment>
<dbReference type="Proteomes" id="UP000249522">
    <property type="component" value="Unassembled WGS sequence"/>
</dbReference>
<organism evidence="5 6">
    <name type="scientific">Paenibacillus sambharensis</name>
    <dbReference type="NCBI Taxonomy" id="1803190"/>
    <lineage>
        <taxon>Bacteria</taxon>
        <taxon>Bacillati</taxon>
        <taxon>Bacillota</taxon>
        <taxon>Bacilli</taxon>
        <taxon>Bacillales</taxon>
        <taxon>Paenibacillaceae</taxon>
        <taxon>Paenibacillus</taxon>
    </lineage>
</organism>
<reference evidence="5 6" key="1">
    <citation type="submission" date="2018-06" db="EMBL/GenBank/DDBJ databases">
        <title>Paenibacillus imtechensis sp. nov.</title>
        <authorList>
            <person name="Pinnaka A.K."/>
            <person name="Singh H."/>
            <person name="Kaur M."/>
        </authorList>
    </citation>
    <scope>NUCLEOTIDE SEQUENCE [LARGE SCALE GENOMIC DNA]</scope>
    <source>
        <strain evidence="5 6">SMB1</strain>
    </source>
</reference>
<keyword evidence="3" id="KW-0804">Transcription</keyword>
<dbReference type="AlphaFoldDB" id="A0A2W1LQJ1"/>
<dbReference type="InterPro" id="IPR018062">
    <property type="entry name" value="HTH_AraC-typ_CS"/>
</dbReference>
<evidence type="ECO:0000256" key="1">
    <source>
        <dbReference type="ARBA" id="ARBA00023015"/>
    </source>
</evidence>
<evidence type="ECO:0000259" key="4">
    <source>
        <dbReference type="PROSITE" id="PS01124"/>
    </source>
</evidence>
<dbReference type="SMART" id="SM00342">
    <property type="entry name" value="HTH_ARAC"/>
    <property type="match status" value="1"/>
</dbReference>
<dbReference type="InterPro" id="IPR050959">
    <property type="entry name" value="MarA-like"/>
</dbReference>
<dbReference type="Gene3D" id="1.10.10.60">
    <property type="entry name" value="Homeodomain-like"/>
    <property type="match status" value="2"/>
</dbReference>
<evidence type="ECO:0000313" key="6">
    <source>
        <dbReference type="Proteomes" id="UP000249522"/>
    </source>
</evidence>
<evidence type="ECO:0000256" key="2">
    <source>
        <dbReference type="ARBA" id="ARBA00023125"/>
    </source>
</evidence>
<evidence type="ECO:0000313" key="5">
    <source>
        <dbReference type="EMBL" id="PZD96774.1"/>
    </source>
</evidence>
<proteinExistence type="predicted"/>
<name>A0A2W1LQJ1_9BACL</name>
<protein>
    <submittedName>
        <fullName evidence="5">AraC family transcriptional regulator</fullName>
    </submittedName>
</protein>
<dbReference type="RefSeq" id="WP_111145785.1">
    <property type="nucleotide sequence ID" value="NZ_QKRB01000036.1"/>
</dbReference>
<dbReference type="Gene3D" id="2.60.120.260">
    <property type="entry name" value="Galactose-binding domain-like"/>
    <property type="match status" value="1"/>
</dbReference>
<sequence>MSCSPIIQRSIEYIEKNLHEELTLESVAQFAGFSKFHYHRVFHKEVGVTASEYIRYRRIANAANMLLYTDEKILDIAFYYRFESQESFTRSFKKYYRLPPGQYRRIIGKLTMQREETGMNQEQVLKGWNMSGSHPANYKMGVDREVFHKGNASGFLKSVTVQSEGEFATMMQQFKADKYAGKRLKLSGFLKAKAVNGFCGFWMRVDDSLGDVLQFDNMSDRPVTGDQEWNQYSIVLDVPASSAAISFGVLLSGSGTVWIDELKFEEVGKDVPTTNIDYKGELREEPVNLSFED</sequence>
<dbReference type="PANTHER" id="PTHR47504">
    <property type="entry name" value="RIGHT ORIGIN-BINDING PROTEIN"/>
    <property type="match status" value="1"/>
</dbReference>
<dbReference type="SUPFAM" id="SSF46689">
    <property type="entry name" value="Homeodomain-like"/>
    <property type="match status" value="2"/>
</dbReference>
<dbReference type="InterPro" id="IPR018060">
    <property type="entry name" value="HTH_AraC"/>
</dbReference>
<dbReference type="GO" id="GO:0043565">
    <property type="term" value="F:sequence-specific DNA binding"/>
    <property type="evidence" value="ECO:0007669"/>
    <property type="project" value="InterPro"/>
</dbReference>
<dbReference type="OrthoDB" id="8365150at2"/>
<dbReference type="Pfam" id="PF12833">
    <property type="entry name" value="HTH_18"/>
    <property type="match status" value="1"/>
</dbReference>
<dbReference type="EMBL" id="QKRB01000036">
    <property type="protein sequence ID" value="PZD96774.1"/>
    <property type="molecule type" value="Genomic_DNA"/>
</dbReference>